<dbReference type="NCBIfam" id="NF003715">
    <property type="entry name" value="PRK05326.1-2"/>
    <property type="match status" value="1"/>
</dbReference>
<accession>E3CWM5</accession>
<keyword evidence="5 9" id="KW-0812">Transmembrane</keyword>
<dbReference type="PANTHER" id="PTHR32507">
    <property type="entry name" value="NA(+)/H(+) ANTIPORTER 1"/>
    <property type="match status" value="1"/>
</dbReference>
<evidence type="ECO:0000256" key="5">
    <source>
        <dbReference type="ARBA" id="ARBA00022692"/>
    </source>
</evidence>
<keyword evidence="6 9" id="KW-1133">Transmembrane helix</keyword>
<evidence type="ECO:0000256" key="7">
    <source>
        <dbReference type="ARBA" id="ARBA00023065"/>
    </source>
</evidence>
<evidence type="ECO:0000256" key="6">
    <source>
        <dbReference type="ARBA" id="ARBA00022989"/>
    </source>
</evidence>
<dbReference type="SUPFAM" id="SSF116726">
    <property type="entry name" value="TrkA C-terminal domain-like"/>
    <property type="match status" value="1"/>
</dbReference>
<comment type="subcellular location">
    <subcellularLocation>
        <location evidence="1">Cell membrane</location>
        <topology evidence="1">Multi-pass membrane protein</topology>
    </subcellularLocation>
</comment>
<reference evidence="11 12" key="1">
    <citation type="journal article" date="2010" name="Stand. Genomic Sci.">
        <title>Non-contiguous finished genome sequence of Aminomonas paucivorans type strain (GLU-3).</title>
        <authorList>
            <person name="Pitluck S."/>
            <person name="Yasawong M."/>
            <person name="Held B."/>
            <person name="Lapidus A."/>
            <person name="Nolan M."/>
            <person name="Copeland A."/>
            <person name="Lucas S."/>
            <person name="Del Rio T.G."/>
            <person name="Tice H."/>
            <person name="Cheng J.F."/>
            <person name="Chertkov O."/>
            <person name="Goodwin L."/>
            <person name="Tapia R."/>
            <person name="Han C."/>
            <person name="Liolios K."/>
            <person name="Ivanova N."/>
            <person name="Mavromatis K."/>
            <person name="Ovchinnikova G."/>
            <person name="Pati A."/>
            <person name="Chen A."/>
            <person name="Palaniappan K."/>
            <person name="Land M."/>
            <person name="Hauser L."/>
            <person name="Chang Y.J."/>
            <person name="Jeffries C.D."/>
            <person name="Pukall R."/>
            <person name="Spring S."/>
            <person name="Rohde M."/>
            <person name="Sikorski J."/>
            <person name="Goker M."/>
            <person name="Woyke T."/>
            <person name="Bristow J."/>
            <person name="Eisen J.A."/>
            <person name="Markowitz V."/>
            <person name="Hugenholtz P."/>
            <person name="Kyrpides N.C."/>
            <person name="Klenk H.P."/>
        </authorList>
    </citation>
    <scope>NUCLEOTIDE SEQUENCE [LARGE SCALE GENOMIC DNA]</scope>
    <source>
        <strain evidence="11 12">DSM 12260</strain>
    </source>
</reference>
<dbReference type="Proteomes" id="UP000005096">
    <property type="component" value="Chromosome"/>
</dbReference>
<evidence type="ECO:0000313" key="11">
    <source>
        <dbReference type="EMBL" id="EFQ22530.1"/>
    </source>
</evidence>
<keyword evidence="8 9" id="KW-0472">Membrane</keyword>
<dbReference type="InterPro" id="IPR036721">
    <property type="entry name" value="RCK_C_sf"/>
</dbReference>
<dbReference type="STRING" id="584708.Apau_0092"/>
<dbReference type="EMBL" id="CM001022">
    <property type="protein sequence ID" value="EFQ22530.1"/>
    <property type="molecule type" value="Genomic_DNA"/>
</dbReference>
<evidence type="ECO:0000256" key="4">
    <source>
        <dbReference type="ARBA" id="ARBA00022475"/>
    </source>
</evidence>
<feature type="transmembrane region" description="Helical" evidence="9">
    <location>
        <begin position="361"/>
        <end position="384"/>
    </location>
</feature>
<evidence type="ECO:0000256" key="1">
    <source>
        <dbReference type="ARBA" id="ARBA00004651"/>
    </source>
</evidence>
<gene>
    <name evidence="11" type="ORF">Apau_0092</name>
</gene>
<dbReference type="GO" id="GO:1902600">
    <property type="term" value="P:proton transmembrane transport"/>
    <property type="evidence" value="ECO:0007669"/>
    <property type="project" value="InterPro"/>
</dbReference>
<feature type="transmembrane region" description="Helical" evidence="9">
    <location>
        <begin position="302"/>
        <end position="321"/>
    </location>
</feature>
<evidence type="ECO:0000256" key="3">
    <source>
        <dbReference type="ARBA" id="ARBA00022449"/>
    </source>
</evidence>
<dbReference type="GO" id="GO:0006813">
    <property type="term" value="P:potassium ion transport"/>
    <property type="evidence" value="ECO:0007669"/>
    <property type="project" value="InterPro"/>
</dbReference>
<evidence type="ECO:0000256" key="9">
    <source>
        <dbReference type="SAM" id="Phobius"/>
    </source>
</evidence>
<dbReference type="InterPro" id="IPR006037">
    <property type="entry name" value="RCK_C"/>
</dbReference>
<dbReference type="PROSITE" id="PS51202">
    <property type="entry name" value="RCK_C"/>
    <property type="match status" value="1"/>
</dbReference>
<dbReference type="eggNOG" id="COG3263">
    <property type="taxonomic scope" value="Bacteria"/>
</dbReference>
<dbReference type="Gene3D" id="3.30.70.1450">
    <property type="entry name" value="Regulator of K+ conductance, C-terminal domain"/>
    <property type="match status" value="1"/>
</dbReference>
<keyword evidence="12" id="KW-1185">Reference proteome</keyword>
<dbReference type="GO" id="GO:0005886">
    <property type="term" value="C:plasma membrane"/>
    <property type="evidence" value="ECO:0007669"/>
    <property type="project" value="UniProtKB-SubCell"/>
</dbReference>
<name>E3CWM5_9BACT</name>
<feature type="domain" description="RCK C-terminal" evidence="10">
    <location>
        <begin position="402"/>
        <end position="483"/>
    </location>
</feature>
<dbReference type="Pfam" id="PF02080">
    <property type="entry name" value="TrkA_C"/>
    <property type="match status" value="1"/>
</dbReference>
<keyword evidence="4" id="KW-1003">Cell membrane</keyword>
<protein>
    <submittedName>
        <fullName evidence="11">Potassium/proton antiporter, CPA1 family</fullName>
    </submittedName>
</protein>
<sequence length="490" mass="52118">MANGTLFLLVGLLLGVSVFGSKMSGRFGFPALLIFLGVGMLAGSDGLGGISFDDPHLAQRVGSFSLVFILFAGALDTRWKEVRPVLGPGVLLATLGVFLTALLVGGFAFLFLGFAPLEGLLLGAIVSSTDAAAVFSVLRSRGVGLRGGLKPLLELESGSNDPMAAFLTAALVSLLGAETLSWPRFALWALGQMPLGALAGFLLGRAALVILNRVRLDHEGLYPVLTSSLALVTFGAAESLGGNGFLGVYVMGLVLGNGRFLHERSLTRFHDGLGWLMQIVMFLILGLLVFPSRLPAVAPQGLLLTGFLLFVARPAAVFACLVRGAWGFREKVLLSWAGLRGAVPIVLATFPFTAGHPRSDLIFHLVFFVVLLSVFLQGSTLMPLARRLGLDEPSEPRPRYPLELDRTGHSSDETREIEVVPGSRAEGRRVAELGLPREVLILLVRRGESFLVPRGDTALRAGDALLVLADPAVLDRVEEGLTEAEEDPPT</sequence>
<dbReference type="Pfam" id="PF00999">
    <property type="entry name" value="Na_H_Exchanger"/>
    <property type="match status" value="1"/>
</dbReference>
<feature type="transmembrane region" description="Helical" evidence="9">
    <location>
        <begin position="273"/>
        <end position="290"/>
    </location>
</feature>
<evidence type="ECO:0000256" key="8">
    <source>
        <dbReference type="ARBA" id="ARBA00023136"/>
    </source>
</evidence>
<evidence type="ECO:0000313" key="12">
    <source>
        <dbReference type="Proteomes" id="UP000005096"/>
    </source>
</evidence>
<keyword evidence="2" id="KW-0813">Transport</keyword>
<dbReference type="AlphaFoldDB" id="E3CWM5"/>
<feature type="transmembrane region" description="Helical" evidence="9">
    <location>
        <begin position="333"/>
        <end position="355"/>
    </location>
</feature>
<organism evidence="11 12">
    <name type="scientific">Aminomonas paucivorans DSM 12260</name>
    <dbReference type="NCBI Taxonomy" id="584708"/>
    <lineage>
        <taxon>Bacteria</taxon>
        <taxon>Thermotogati</taxon>
        <taxon>Synergistota</taxon>
        <taxon>Synergistia</taxon>
        <taxon>Synergistales</taxon>
        <taxon>Synergistaceae</taxon>
        <taxon>Aminomonas</taxon>
    </lineage>
</organism>
<feature type="transmembrane region" description="Helical" evidence="9">
    <location>
        <begin position="30"/>
        <end position="50"/>
    </location>
</feature>
<dbReference type="RefSeq" id="WP_006299670.1">
    <property type="nucleotide sequence ID" value="NZ_CM001022.1"/>
</dbReference>
<feature type="transmembrane region" description="Helical" evidence="9">
    <location>
        <begin position="57"/>
        <end position="75"/>
    </location>
</feature>
<feature type="transmembrane region" description="Helical" evidence="9">
    <location>
        <begin position="185"/>
        <end position="208"/>
    </location>
</feature>
<dbReference type="GO" id="GO:0015297">
    <property type="term" value="F:antiporter activity"/>
    <property type="evidence" value="ECO:0007669"/>
    <property type="project" value="UniProtKB-KW"/>
</dbReference>
<proteinExistence type="predicted"/>
<dbReference type="InterPro" id="IPR006153">
    <property type="entry name" value="Cation/H_exchanger_TM"/>
</dbReference>
<dbReference type="NCBIfam" id="NF003716">
    <property type="entry name" value="PRK05326.1-3"/>
    <property type="match status" value="1"/>
</dbReference>
<dbReference type="PaxDb" id="584708-Apau_0092"/>
<dbReference type="InterPro" id="IPR038770">
    <property type="entry name" value="Na+/solute_symporter_sf"/>
</dbReference>
<dbReference type="OrthoDB" id="9810759at2"/>
<feature type="transmembrane region" description="Helical" evidence="9">
    <location>
        <begin position="90"/>
        <end position="112"/>
    </location>
</feature>
<keyword evidence="7" id="KW-0406">Ion transport</keyword>
<evidence type="ECO:0000256" key="2">
    <source>
        <dbReference type="ARBA" id="ARBA00022448"/>
    </source>
</evidence>
<evidence type="ECO:0000259" key="10">
    <source>
        <dbReference type="PROSITE" id="PS51202"/>
    </source>
</evidence>
<keyword evidence="3" id="KW-0050">Antiport</keyword>
<dbReference type="HOGENOM" id="CLU_005912_9_2_0"/>
<dbReference type="GO" id="GO:0008324">
    <property type="term" value="F:monoatomic cation transmembrane transporter activity"/>
    <property type="evidence" value="ECO:0007669"/>
    <property type="project" value="InterPro"/>
</dbReference>
<dbReference type="PANTHER" id="PTHR32507:SF7">
    <property type="entry name" value="K(+)_H(+) ANTIPORTER NHAP2"/>
    <property type="match status" value="1"/>
</dbReference>
<dbReference type="Gene3D" id="1.20.1530.20">
    <property type="match status" value="1"/>
</dbReference>